<keyword evidence="3" id="KW-1185">Reference proteome</keyword>
<feature type="region of interest" description="Disordered" evidence="1">
    <location>
        <begin position="1"/>
        <end position="22"/>
    </location>
</feature>
<evidence type="ECO:0000256" key="1">
    <source>
        <dbReference type="SAM" id="MobiDB-lite"/>
    </source>
</evidence>
<reference evidence="2 3" key="1">
    <citation type="submission" date="2024-01" db="EMBL/GenBank/DDBJ databases">
        <title>Genome assemblies of Stephania.</title>
        <authorList>
            <person name="Yang L."/>
        </authorList>
    </citation>
    <scope>NUCLEOTIDE SEQUENCE [LARGE SCALE GENOMIC DNA]</scope>
    <source>
        <strain evidence="2">YNDBR</strain>
        <tissue evidence="2">Leaf</tissue>
    </source>
</reference>
<evidence type="ECO:0000313" key="2">
    <source>
        <dbReference type="EMBL" id="KAK9107539.1"/>
    </source>
</evidence>
<protein>
    <submittedName>
        <fullName evidence="2">Uncharacterized protein</fullName>
    </submittedName>
</protein>
<comment type="caution">
    <text evidence="2">The sequence shown here is derived from an EMBL/GenBank/DDBJ whole genome shotgun (WGS) entry which is preliminary data.</text>
</comment>
<gene>
    <name evidence="2" type="ORF">Syun_023550</name>
</gene>
<proteinExistence type="predicted"/>
<feature type="region of interest" description="Disordered" evidence="1">
    <location>
        <begin position="130"/>
        <end position="165"/>
    </location>
</feature>
<sequence>MDIAGTIPYDDRAQTSEGGEDRVEYVDGREKQEMYTNQVEGQIIRVEDNPNKSFPGGPSKHIMLLSFKHHIVHAIWKGEKGCTAVRGRGARWRWTRQWFARWKATTMAMDSAAAVRRGVRRMKGGDAAALRWALRDGPTESARKERGDGGSERRDGGSERVERRE</sequence>
<feature type="compositionally biased region" description="Basic and acidic residues" evidence="1">
    <location>
        <begin position="9"/>
        <end position="22"/>
    </location>
</feature>
<accession>A0AAP0F9V0</accession>
<name>A0AAP0F9V0_9MAGN</name>
<dbReference type="AlphaFoldDB" id="A0AAP0F9V0"/>
<evidence type="ECO:0000313" key="3">
    <source>
        <dbReference type="Proteomes" id="UP001420932"/>
    </source>
</evidence>
<organism evidence="2 3">
    <name type="scientific">Stephania yunnanensis</name>
    <dbReference type="NCBI Taxonomy" id="152371"/>
    <lineage>
        <taxon>Eukaryota</taxon>
        <taxon>Viridiplantae</taxon>
        <taxon>Streptophyta</taxon>
        <taxon>Embryophyta</taxon>
        <taxon>Tracheophyta</taxon>
        <taxon>Spermatophyta</taxon>
        <taxon>Magnoliopsida</taxon>
        <taxon>Ranunculales</taxon>
        <taxon>Menispermaceae</taxon>
        <taxon>Menispermoideae</taxon>
        <taxon>Cissampelideae</taxon>
        <taxon>Stephania</taxon>
    </lineage>
</organism>
<dbReference type="Proteomes" id="UP001420932">
    <property type="component" value="Unassembled WGS sequence"/>
</dbReference>
<feature type="compositionally biased region" description="Basic and acidic residues" evidence="1">
    <location>
        <begin position="133"/>
        <end position="165"/>
    </location>
</feature>
<dbReference type="EMBL" id="JBBNAF010000010">
    <property type="protein sequence ID" value="KAK9107539.1"/>
    <property type="molecule type" value="Genomic_DNA"/>
</dbReference>